<reference evidence="2" key="2">
    <citation type="journal article" date="2022" name="Microbiol. Resour. Announc.">
        <title>Metagenome Sequencing to Explore Phylogenomics of Terrestrial Cyanobacteria.</title>
        <authorList>
            <person name="Ward R.D."/>
            <person name="Stajich J.E."/>
            <person name="Johansen J.R."/>
            <person name="Huntemann M."/>
            <person name="Clum A."/>
            <person name="Foster B."/>
            <person name="Foster B."/>
            <person name="Roux S."/>
            <person name="Palaniappan K."/>
            <person name="Varghese N."/>
            <person name="Mukherjee S."/>
            <person name="Reddy T.B.K."/>
            <person name="Daum C."/>
            <person name="Copeland A."/>
            <person name="Chen I.A."/>
            <person name="Ivanova N.N."/>
            <person name="Kyrpides N.C."/>
            <person name="Shapiro N."/>
            <person name="Eloe-Fadrosh E.A."/>
            <person name="Pietrasiak N."/>
        </authorList>
    </citation>
    <scope>NUCLEOTIDE SEQUENCE</scope>
    <source>
        <strain evidence="2">CPER-KK1</strain>
    </source>
</reference>
<accession>A0A951PS31</accession>
<evidence type="ECO:0000313" key="2">
    <source>
        <dbReference type="EMBL" id="MBW4549080.1"/>
    </source>
</evidence>
<name>A0A951PS31_9CYAN</name>
<comment type="caution">
    <text evidence="2">The sequence shown here is derived from an EMBL/GenBank/DDBJ whole genome shotgun (WGS) entry which is preliminary data.</text>
</comment>
<feature type="coiled-coil region" evidence="1">
    <location>
        <begin position="65"/>
        <end position="128"/>
    </location>
</feature>
<sequence>MSLKRTSKKIGAPKALYESTHIRIPVPVKEQVEEVSDWYRGLLRRGVKVEKLPYLMEVFGWAEIFQEASEKIDELIEEQKKREDEVLQPGKTSNNHDSYEYYLNSKAYKETKKTLLEIKKLLEKVNEKSFNPVPENVLPPVLQNQQTINNNSQINP</sequence>
<keyword evidence="1" id="KW-0175">Coiled coil</keyword>
<evidence type="ECO:0000256" key="1">
    <source>
        <dbReference type="SAM" id="Coils"/>
    </source>
</evidence>
<reference evidence="2" key="1">
    <citation type="submission" date="2021-05" db="EMBL/GenBank/DDBJ databases">
        <authorList>
            <person name="Pietrasiak N."/>
            <person name="Ward R."/>
            <person name="Stajich J.E."/>
            <person name="Kurbessoian T."/>
        </authorList>
    </citation>
    <scope>NUCLEOTIDE SEQUENCE</scope>
    <source>
        <strain evidence="2">CPER-KK1</strain>
    </source>
</reference>
<evidence type="ECO:0000313" key="3">
    <source>
        <dbReference type="Proteomes" id="UP000753908"/>
    </source>
</evidence>
<gene>
    <name evidence="2" type="ORF">KME25_32450</name>
</gene>
<protein>
    <submittedName>
        <fullName evidence="2">Uncharacterized protein</fullName>
    </submittedName>
</protein>
<dbReference type="EMBL" id="JAHHIF010000081">
    <property type="protein sequence ID" value="MBW4549080.1"/>
    <property type="molecule type" value="Genomic_DNA"/>
</dbReference>
<dbReference type="AlphaFoldDB" id="A0A951PS31"/>
<organism evidence="2 3">
    <name type="scientific">Symplocastrum torsivum CPER-KK1</name>
    <dbReference type="NCBI Taxonomy" id="450513"/>
    <lineage>
        <taxon>Bacteria</taxon>
        <taxon>Bacillati</taxon>
        <taxon>Cyanobacteriota</taxon>
        <taxon>Cyanophyceae</taxon>
        <taxon>Oscillatoriophycideae</taxon>
        <taxon>Oscillatoriales</taxon>
        <taxon>Microcoleaceae</taxon>
        <taxon>Symplocastrum</taxon>
    </lineage>
</organism>
<proteinExistence type="predicted"/>
<dbReference type="Proteomes" id="UP000753908">
    <property type="component" value="Unassembled WGS sequence"/>
</dbReference>